<feature type="compositionally biased region" description="Acidic residues" evidence="1">
    <location>
        <begin position="79"/>
        <end position="98"/>
    </location>
</feature>
<protein>
    <recommendedName>
        <fullName evidence="4">CCHC-type domain-containing protein</fullName>
    </recommendedName>
</protein>
<feature type="region of interest" description="Disordered" evidence="1">
    <location>
        <begin position="470"/>
        <end position="618"/>
    </location>
</feature>
<feature type="compositionally biased region" description="Low complexity" evidence="1">
    <location>
        <begin position="560"/>
        <end position="569"/>
    </location>
</feature>
<dbReference type="AlphaFoldDB" id="A0AB34PJW4"/>
<feature type="compositionally biased region" description="Polar residues" evidence="1">
    <location>
        <begin position="51"/>
        <end position="72"/>
    </location>
</feature>
<proteinExistence type="predicted"/>
<evidence type="ECO:0000313" key="3">
    <source>
        <dbReference type="Proteomes" id="UP000030161"/>
    </source>
</evidence>
<accession>A0AB34PJW4</accession>
<evidence type="ECO:0000313" key="2">
    <source>
        <dbReference type="EMBL" id="KGR03055.1"/>
    </source>
</evidence>
<evidence type="ECO:0008006" key="4">
    <source>
        <dbReference type="Google" id="ProtNLM"/>
    </source>
</evidence>
<sequence length="618" mass="70224">KKKKKKKKIIMTTNGTNGFDFADKGDHPPRQSQENPPGNFQESPLDGGQIRKSSSNDGVSNNVEFNTNTNAHESWADYPESDQMDTDSSEYYTEDENEEGKIPKGPYHQFQNANKFTYFTPETATTLVAPNNNTQNTTTEQDNMSKTYASVAATFKTNLAKSQDKQEELRMSNFKVPQKAFDDLKRHNDAVFPEEVMTSDLSTIINKYGHEKVFDTIENTLITTAQNLEGYLSEYPENVMRKAFKYFTLKLSIEDKQTRDVCEEILGMREELMYIQRILDFNIMDKVMCFMPFTFEQMEGKLSSEKAKVRTIVENLELDFDGTVEHIKIDSAKRNRQLVAFKVPIHCRSLAERYFRQIFLHKEDVIVQQYAPIIEKVQLGRKGKTEENNHQLLTEYVCYFIVDLFSGQVPKRRIKIDNTKNKPSSYEQCTSRVLSNCKYCEYCRSMTHTKYHCPLIKPCTNCGVKGHKTTSCKKASSTNTSVLKRPETKPNFPILPPKVVNKTTSDDSQRKGSIAKTTSHTKGDNTEKMVTPSAQNENTTLQESIPVTITGHREAPTTPPVADTTAKKTMTTGVSEMDTSKHTISSNDEASPRKKLNVKEKPSNPEKDPGLNSPPNLQ</sequence>
<feature type="compositionally biased region" description="Basic and acidic residues" evidence="1">
    <location>
        <begin position="597"/>
        <end position="609"/>
    </location>
</feature>
<feature type="region of interest" description="Disordered" evidence="1">
    <location>
        <begin position="1"/>
        <end position="107"/>
    </location>
</feature>
<feature type="non-terminal residue" evidence="2">
    <location>
        <position position="1"/>
    </location>
</feature>
<dbReference type="Proteomes" id="UP000030161">
    <property type="component" value="Unassembled WGS sequence"/>
</dbReference>
<name>A0AB34PJW4_CANAX</name>
<organism evidence="2 3">
    <name type="scientific">Candida albicans P78048</name>
    <dbReference type="NCBI Taxonomy" id="1094989"/>
    <lineage>
        <taxon>Eukaryota</taxon>
        <taxon>Fungi</taxon>
        <taxon>Dikarya</taxon>
        <taxon>Ascomycota</taxon>
        <taxon>Saccharomycotina</taxon>
        <taxon>Pichiomycetes</taxon>
        <taxon>Debaryomycetaceae</taxon>
        <taxon>Candida/Lodderomyces clade</taxon>
        <taxon>Candida</taxon>
    </lineage>
</organism>
<comment type="caution">
    <text evidence="2">The sequence shown here is derived from an EMBL/GenBank/DDBJ whole genome shotgun (WGS) entry which is preliminary data.</text>
</comment>
<reference evidence="2 3" key="1">
    <citation type="submission" date="2013-12" db="EMBL/GenBank/DDBJ databases">
        <title>The Genome Sequence of Candida albicans P78048.</title>
        <authorList>
            <consortium name="The Broad Institute Genome Sequencing Platform"/>
            <consortium name="The Broad Institute Genome Sequencing Center for Infectious Disease"/>
            <person name="Cuomo C."/>
            <person name="Bennett R."/>
            <person name="Hirakawa M."/>
            <person name="Noverr M."/>
            <person name="Mitchell A."/>
            <person name="Young S.K."/>
            <person name="Zeng Q."/>
            <person name="Gargeya S."/>
            <person name="Fitzgerald M."/>
            <person name="Abouelleil A."/>
            <person name="Alvarado L."/>
            <person name="Berlin A.M."/>
            <person name="Chapman S.B."/>
            <person name="Dewar J."/>
            <person name="Goldberg J."/>
            <person name="Griggs A."/>
            <person name="Gujja S."/>
            <person name="Hansen M."/>
            <person name="Howarth C."/>
            <person name="Imamovic A."/>
            <person name="Larimer J."/>
            <person name="McCowan C."/>
            <person name="Murphy C."/>
            <person name="Pearson M."/>
            <person name="Priest M."/>
            <person name="Roberts A."/>
            <person name="Saif S."/>
            <person name="Shea T."/>
            <person name="Sykes S."/>
            <person name="Wortman J."/>
            <person name="Nusbaum C."/>
            <person name="Birren B."/>
        </authorList>
    </citation>
    <scope>NUCLEOTIDE SEQUENCE [LARGE SCALE GENOMIC DNA]</scope>
    <source>
        <strain evidence="2 3">P78048</strain>
    </source>
</reference>
<dbReference type="EMBL" id="AJIX01000051">
    <property type="protein sequence ID" value="KGR03055.1"/>
    <property type="molecule type" value="Genomic_DNA"/>
</dbReference>
<evidence type="ECO:0000256" key="1">
    <source>
        <dbReference type="SAM" id="MobiDB-lite"/>
    </source>
</evidence>
<feature type="compositionally biased region" description="Polar residues" evidence="1">
    <location>
        <begin position="472"/>
        <end position="482"/>
    </location>
</feature>
<feature type="compositionally biased region" description="Polar residues" evidence="1">
    <location>
        <begin position="532"/>
        <end position="547"/>
    </location>
</feature>
<gene>
    <name evidence="2" type="ORF">MG3_05860</name>
</gene>
<feature type="compositionally biased region" description="Polar residues" evidence="1">
    <location>
        <begin position="30"/>
        <end position="42"/>
    </location>
</feature>